<gene>
    <name evidence="4" type="ORF">NP493_1189g00005</name>
</gene>
<evidence type="ECO:0000313" key="5">
    <source>
        <dbReference type="Proteomes" id="UP001209878"/>
    </source>
</evidence>
<dbReference type="InterPro" id="IPR014044">
    <property type="entry name" value="CAP_dom"/>
</dbReference>
<dbReference type="PROSITE" id="PS00022">
    <property type="entry name" value="EGF_1"/>
    <property type="match status" value="1"/>
</dbReference>
<dbReference type="PROSITE" id="PS50026">
    <property type="entry name" value="EGF_3"/>
    <property type="match status" value="1"/>
</dbReference>
<organism evidence="4 5">
    <name type="scientific">Ridgeia piscesae</name>
    <name type="common">Tubeworm</name>
    <dbReference type="NCBI Taxonomy" id="27915"/>
    <lineage>
        <taxon>Eukaryota</taxon>
        <taxon>Metazoa</taxon>
        <taxon>Spiralia</taxon>
        <taxon>Lophotrochozoa</taxon>
        <taxon>Annelida</taxon>
        <taxon>Polychaeta</taxon>
        <taxon>Sedentaria</taxon>
        <taxon>Canalipalpata</taxon>
        <taxon>Sabellida</taxon>
        <taxon>Siboglinidae</taxon>
        <taxon>Ridgeia</taxon>
    </lineage>
</organism>
<dbReference type="Gene3D" id="2.10.25.10">
    <property type="entry name" value="Laminin"/>
    <property type="match status" value="1"/>
</dbReference>
<comment type="caution">
    <text evidence="1">Lacks conserved residue(s) required for the propagation of feature annotation.</text>
</comment>
<dbReference type="PRINTS" id="PR00837">
    <property type="entry name" value="V5TPXLIKE"/>
</dbReference>
<evidence type="ECO:0000313" key="4">
    <source>
        <dbReference type="EMBL" id="KAK2169477.1"/>
    </source>
</evidence>
<dbReference type="EMBL" id="JAODUO010001187">
    <property type="protein sequence ID" value="KAK2169477.1"/>
    <property type="molecule type" value="Genomic_DNA"/>
</dbReference>
<evidence type="ECO:0000256" key="2">
    <source>
        <dbReference type="SAM" id="Phobius"/>
    </source>
</evidence>
<dbReference type="InterPro" id="IPR035940">
    <property type="entry name" value="CAP_sf"/>
</dbReference>
<dbReference type="InterPro" id="IPR001283">
    <property type="entry name" value="CRISP-related"/>
</dbReference>
<accession>A0AAD9NGJ4</accession>
<keyword evidence="2" id="KW-0812">Transmembrane</keyword>
<reference evidence="4" key="1">
    <citation type="journal article" date="2023" name="Mol. Biol. Evol.">
        <title>Third-Generation Sequencing Reveals the Adaptive Role of the Epigenome in Three Deep-Sea Polychaetes.</title>
        <authorList>
            <person name="Perez M."/>
            <person name="Aroh O."/>
            <person name="Sun Y."/>
            <person name="Lan Y."/>
            <person name="Juniper S.K."/>
            <person name="Young C.R."/>
            <person name="Angers B."/>
            <person name="Qian P.Y."/>
        </authorList>
    </citation>
    <scope>NUCLEOTIDE SEQUENCE</scope>
    <source>
        <strain evidence="4">R07B-5</strain>
    </source>
</reference>
<keyword evidence="5" id="KW-1185">Reference proteome</keyword>
<comment type="caution">
    <text evidence="4">The sequence shown here is derived from an EMBL/GenBank/DDBJ whole genome shotgun (WGS) entry which is preliminary data.</text>
</comment>
<keyword evidence="2" id="KW-0472">Membrane</keyword>
<keyword evidence="1" id="KW-1015">Disulfide bond</keyword>
<dbReference type="SUPFAM" id="SSF55797">
    <property type="entry name" value="PR-1-like"/>
    <property type="match status" value="1"/>
</dbReference>
<evidence type="ECO:0000259" key="3">
    <source>
        <dbReference type="PROSITE" id="PS50026"/>
    </source>
</evidence>
<sequence length="502" mass="51848">MADEWADGCTLERGQPNRAEDVMPYDPAGQNFYNTTAFDLERAIHSWYNESENYEYANGSCTDDCGRYLQVVWSHSREVGCGYKVCNAPIGTYLVCYYGPAANSSGSQPFTKGDNCTACPLGYQTCDNGLCRGKVSSTTAPPAVATSAHDSATATAAMANSAATEASMANSAATEATVANSAVTEATVANSAVTEATVANSAGTEAPKTNSAAAEATTAKSAAAEATTAKSAAAEATTVKSAAAEATTAKSAAAEATTATTAATARPDPCAGVTCLHGGTAHVQQATCMCLCTSDWQGTTCQASRAEAKMGVILKIRAKLEKWGTLWGFIKPIIVTAINNHCNDHVSSCCPGSVARDVNATFLDFLTEADVTLGTGYPQFKDNLYTMALILAAGAPNNSLCESAKTGRSRRSIDLASSLPQSVILNAVNSVKANLTQELADCCNATLDAVSAAVVTVDPTEGSGVPLDDDDDLDDWAIALIVLAAIVLVGLIILVVVWAVNR</sequence>
<evidence type="ECO:0000256" key="1">
    <source>
        <dbReference type="PROSITE-ProRule" id="PRU00076"/>
    </source>
</evidence>
<dbReference type="InterPro" id="IPR000742">
    <property type="entry name" value="EGF"/>
</dbReference>
<dbReference type="Gene3D" id="3.40.33.10">
    <property type="entry name" value="CAP"/>
    <property type="match status" value="1"/>
</dbReference>
<dbReference type="PANTHER" id="PTHR10334">
    <property type="entry name" value="CYSTEINE-RICH SECRETORY PROTEIN-RELATED"/>
    <property type="match status" value="1"/>
</dbReference>
<protein>
    <recommendedName>
        <fullName evidence="3">EGF-like domain-containing protein</fullName>
    </recommendedName>
</protein>
<feature type="transmembrane region" description="Helical" evidence="2">
    <location>
        <begin position="476"/>
        <end position="500"/>
    </location>
</feature>
<dbReference type="Proteomes" id="UP001209878">
    <property type="component" value="Unassembled WGS sequence"/>
</dbReference>
<dbReference type="SMART" id="SM00198">
    <property type="entry name" value="SCP"/>
    <property type="match status" value="1"/>
</dbReference>
<dbReference type="Pfam" id="PF00188">
    <property type="entry name" value="CAP"/>
    <property type="match status" value="1"/>
</dbReference>
<feature type="disulfide bond" evidence="1">
    <location>
        <begin position="292"/>
        <end position="301"/>
    </location>
</feature>
<dbReference type="AlphaFoldDB" id="A0AAD9NGJ4"/>
<proteinExistence type="predicted"/>
<keyword evidence="2" id="KW-1133">Transmembrane helix</keyword>
<keyword evidence="1" id="KW-0245">EGF-like domain</keyword>
<name>A0AAD9NGJ4_RIDPI</name>
<dbReference type="SUPFAM" id="SSF57196">
    <property type="entry name" value="EGF/Laminin"/>
    <property type="match status" value="1"/>
</dbReference>
<feature type="domain" description="EGF-like" evidence="3">
    <location>
        <begin position="266"/>
        <end position="302"/>
    </location>
</feature>